<sequence length="118" mass="13593">MLYIKYQIVKNKDKLMSIQKVLEKKLLQEFSPHFLQIENESYMHSSGRGANSHFKLVVVSNRFSSLTKVARHRLVYSLFSSELQQGIHALALHLYSPEEWEKLGKVFPKSPNCSGIGQ</sequence>
<name>Q0I5X5_HISS1</name>
<gene>
    <name evidence="3" type="primary">bolA</name>
    <name evidence="3" type="ordered locus">HS_1694</name>
</gene>
<reference evidence="3" key="1">
    <citation type="submission" date="2006-08" db="EMBL/GenBank/DDBJ databases">
        <title>Complete genome sequence of Haemophilus somnus 129PT.</title>
        <authorList>
            <person name="Copeland A."/>
            <person name="Lucas S."/>
            <person name="Lapidus A."/>
            <person name="Barry K."/>
            <person name="Glavina del Rio T."/>
            <person name="Hammon N."/>
            <person name="Dalin E."/>
            <person name="Tice H."/>
            <person name="Pitluck S."/>
            <person name="Brettin T.S."/>
            <person name="Bruce D."/>
            <person name="Challacombe J.F."/>
            <person name="Chertkov O."/>
            <person name="Detter J.C."/>
            <person name="Gilna P."/>
            <person name="Han S."/>
            <person name="Misra M."/>
            <person name="Tapia R."/>
            <person name="Thayer N.N."/>
            <person name="Xie G."/>
            <person name="Inzana T.J."/>
            <person name="Duncan A.J."/>
            <person name="Siddaramppa S."/>
            <person name="Richardson P."/>
        </authorList>
    </citation>
    <scope>NUCLEOTIDE SEQUENCE</scope>
    <source>
        <strain evidence="3">129PT</strain>
    </source>
</reference>
<dbReference type="InterPro" id="IPR050961">
    <property type="entry name" value="BolA/IbaG_stress_morph_reg"/>
</dbReference>
<dbReference type="AlphaFoldDB" id="Q0I5X5"/>
<dbReference type="Pfam" id="PF01722">
    <property type="entry name" value="BolA"/>
    <property type="match status" value="1"/>
</dbReference>
<accession>Q0I5X5</accession>
<proteinExistence type="inferred from homology"/>
<protein>
    <submittedName>
        <fullName evidence="3">Transcriptional regulator, BolA protein family</fullName>
    </submittedName>
</protein>
<dbReference type="PIRSF" id="PIRSF003113">
    <property type="entry name" value="BolA"/>
    <property type="match status" value="1"/>
</dbReference>
<dbReference type="eggNOG" id="COG0271">
    <property type="taxonomic scope" value="Bacteria"/>
</dbReference>
<dbReference type="KEGG" id="hso:HS_1694"/>
<dbReference type="PANTHER" id="PTHR46229:SF2">
    <property type="entry name" value="BOLA-LIKE PROTEIN 1"/>
    <property type="match status" value="1"/>
</dbReference>
<dbReference type="PANTHER" id="PTHR46229">
    <property type="entry name" value="BOLA TRANSCRIPTION REGULATOR"/>
    <property type="match status" value="1"/>
</dbReference>
<evidence type="ECO:0000313" key="3">
    <source>
        <dbReference type="EMBL" id="ABI25962.1"/>
    </source>
</evidence>
<dbReference type="EMBL" id="CP000436">
    <property type="protein sequence ID" value="ABI25962.1"/>
    <property type="molecule type" value="Genomic_DNA"/>
</dbReference>
<dbReference type="GO" id="GO:0006351">
    <property type="term" value="P:DNA-templated transcription"/>
    <property type="evidence" value="ECO:0007669"/>
    <property type="project" value="TreeGrafter"/>
</dbReference>
<dbReference type="InterPro" id="IPR002634">
    <property type="entry name" value="BolA"/>
</dbReference>
<dbReference type="Gene3D" id="3.30.300.90">
    <property type="entry name" value="BolA-like"/>
    <property type="match status" value="1"/>
</dbReference>
<dbReference type="InterPro" id="IPR036065">
    <property type="entry name" value="BolA-like_sf"/>
</dbReference>
<dbReference type="HOGENOM" id="CLU_109462_3_1_6"/>
<organism evidence="3">
    <name type="scientific">Histophilus somni (strain 129Pt)</name>
    <name type="common">Haemophilus somnus</name>
    <dbReference type="NCBI Taxonomy" id="205914"/>
    <lineage>
        <taxon>Bacteria</taxon>
        <taxon>Pseudomonadati</taxon>
        <taxon>Pseudomonadota</taxon>
        <taxon>Gammaproteobacteria</taxon>
        <taxon>Pasteurellales</taxon>
        <taxon>Pasteurellaceae</taxon>
        <taxon>Histophilus</taxon>
    </lineage>
</organism>
<evidence type="ECO:0000256" key="1">
    <source>
        <dbReference type="ARBA" id="ARBA00005578"/>
    </source>
</evidence>
<dbReference type="SUPFAM" id="SSF82657">
    <property type="entry name" value="BolA-like"/>
    <property type="match status" value="1"/>
</dbReference>
<dbReference type="GO" id="GO:0005829">
    <property type="term" value="C:cytosol"/>
    <property type="evidence" value="ECO:0007669"/>
    <property type="project" value="TreeGrafter"/>
</dbReference>
<evidence type="ECO:0000256" key="2">
    <source>
        <dbReference type="RuleBase" id="RU003860"/>
    </source>
</evidence>
<comment type="similarity">
    <text evidence="1 2">Belongs to the BolA/IbaG family.</text>
</comment>